<gene>
    <name evidence="2" type="ORF">K432DRAFT_191574</name>
</gene>
<dbReference type="EMBL" id="KV745428">
    <property type="protein sequence ID" value="OCK74712.1"/>
    <property type="molecule type" value="Genomic_DNA"/>
</dbReference>
<sequence>MDLPDLLQTSNDKSYIDSLLSHSPSLRLPSYESKTSILMHHPPTFSTTPATPTTTHILPRLKLPHPFSSPPFFAEKDRAIQPTSQSCTPSPANRPSRPRARSRSQSCRNEVPR</sequence>
<reference evidence="2 3" key="1">
    <citation type="journal article" date="2016" name="Nat. Commun.">
        <title>Ectomycorrhizal ecology is imprinted in the genome of the dominant symbiotic fungus Cenococcum geophilum.</title>
        <authorList>
            <consortium name="DOE Joint Genome Institute"/>
            <person name="Peter M."/>
            <person name="Kohler A."/>
            <person name="Ohm R.A."/>
            <person name="Kuo A."/>
            <person name="Krutzmann J."/>
            <person name="Morin E."/>
            <person name="Arend M."/>
            <person name="Barry K.W."/>
            <person name="Binder M."/>
            <person name="Choi C."/>
            <person name="Clum A."/>
            <person name="Copeland A."/>
            <person name="Grisel N."/>
            <person name="Haridas S."/>
            <person name="Kipfer T."/>
            <person name="LaButti K."/>
            <person name="Lindquist E."/>
            <person name="Lipzen A."/>
            <person name="Maire R."/>
            <person name="Meier B."/>
            <person name="Mihaltcheva S."/>
            <person name="Molinier V."/>
            <person name="Murat C."/>
            <person name="Poggeler S."/>
            <person name="Quandt C.A."/>
            <person name="Sperisen C."/>
            <person name="Tritt A."/>
            <person name="Tisserant E."/>
            <person name="Crous P.W."/>
            <person name="Henrissat B."/>
            <person name="Nehls U."/>
            <person name="Egli S."/>
            <person name="Spatafora J.W."/>
            <person name="Grigoriev I.V."/>
            <person name="Martin F.M."/>
        </authorList>
    </citation>
    <scope>NUCLEOTIDE SEQUENCE [LARGE SCALE GENOMIC DNA]</scope>
    <source>
        <strain evidence="2 3">CBS 459.81</strain>
    </source>
</reference>
<evidence type="ECO:0000256" key="1">
    <source>
        <dbReference type="SAM" id="MobiDB-lite"/>
    </source>
</evidence>
<organism evidence="2 3">
    <name type="scientific">Lepidopterella palustris CBS 459.81</name>
    <dbReference type="NCBI Taxonomy" id="1314670"/>
    <lineage>
        <taxon>Eukaryota</taxon>
        <taxon>Fungi</taxon>
        <taxon>Dikarya</taxon>
        <taxon>Ascomycota</taxon>
        <taxon>Pezizomycotina</taxon>
        <taxon>Dothideomycetes</taxon>
        <taxon>Pleosporomycetidae</taxon>
        <taxon>Mytilinidiales</taxon>
        <taxon>Argynnaceae</taxon>
        <taxon>Lepidopterella</taxon>
    </lineage>
</organism>
<accession>A0A8E2DZT0</accession>
<proteinExistence type="predicted"/>
<evidence type="ECO:0000313" key="2">
    <source>
        <dbReference type="EMBL" id="OCK74712.1"/>
    </source>
</evidence>
<feature type="region of interest" description="Disordered" evidence="1">
    <location>
        <begin position="66"/>
        <end position="113"/>
    </location>
</feature>
<protein>
    <submittedName>
        <fullName evidence="2">Uncharacterized protein</fullName>
    </submittedName>
</protein>
<dbReference type="AlphaFoldDB" id="A0A8E2DZT0"/>
<name>A0A8E2DZT0_9PEZI</name>
<dbReference type="Proteomes" id="UP000250266">
    <property type="component" value="Unassembled WGS sequence"/>
</dbReference>
<keyword evidence="3" id="KW-1185">Reference proteome</keyword>
<evidence type="ECO:0000313" key="3">
    <source>
        <dbReference type="Proteomes" id="UP000250266"/>
    </source>
</evidence>